<feature type="region of interest" description="Disordered" evidence="1">
    <location>
        <begin position="164"/>
        <end position="194"/>
    </location>
</feature>
<evidence type="ECO:0000256" key="2">
    <source>
        <dbReference type="SAM" id="Phobius"/>
    </source>
</evidence>
<keyword evidence="2" id="KW-0472">Membrane</keyword>
<gene>
    <name evidence="3" type="ORF">MNOR_LOCUS24981</name>
</gene>
<dbReference type="EMBL" id="CAXKWB010023356">
    <property type="protein sequence ID" value="CAL4125106.1"/>
    <property type="molecule type" value="Genomic_DNA"/>
</dbReference>
<comment type="caution">
    <text evidence="3">The sequence shown here is derived from an EMBL/GenBank/DDBJ whole genome shotgun (WGS) entry which is preliminary data.</text>
</comment>
<reference evidence="3 4" key="1">
    <citation type="submission" date="2024-05" db="EMBL/GenBank/DDBJ databases">
        <authorList>
            <person name="Wallberg A."/>
        </authorList>
    </citation>
    <scope>NUCLEOTIDE SEQUENCE [LARGE SCALE GENOMIC DNA]</scope>
</reference>
<dbReference type="Proteomes" id="UP001497623">
    <property type="component" value="Unassembled WGS sequence"/>
</dbReference>
<name>A0AAV2RGL9_MEGNR</name>
<evidence type="ECO:0000256" key="1">
    <source>
        <dbReference type="SAM" id="MobiDB-lite"/>
    </source>
</evidence>
<dbReference type="AlphaFoldDB" id="A0AAV2RGL9"/>
<keyword evidence="2" id="KW-0812">Transmembrane</keyword>
<sequence>MENCTRLDMPPLSELGEEGVETYEQHVLIPVTCKHWLFNWTVAGGLLGITVLMGWMCIVGLLILKEQWQLVLMAWVIIYCIVHFTYWYCKRNSLYFFNRNIRIRIIAHLGETSLLGSILSEKEDSPPSYDDVIETEQPPPSYVTAVAQNQCVIESRGMSRVCIHQSKQDEANHSHQTPDTGPPEGSLPDEYATQ</sequence>
<proteinExistence type="predicted"/>
<organism evidence="3 4">
    <name type="scientific">Meganyctiphanes norvegica</name>
    <name type="common">Northern krill</name>
    <name type="synonym">Thysanopoda norvegica</name>
    <dbReference type="NCBI Taxonomy" id="48144"/>
    <lineage>
        <taxon>Eukaryota</taxon>
        <taxon>Metazoa</taxon>
        <taxon>Ecdysozoa</taxon>
        <taxon>Arthropoda</taxon>
        <taxon>Crustacea</taxon>
        <taxon>Multicrustacea</taxon>
        <taxon>Malacostraca</taxon>
        <taxon>Eumalacostraca</taxon>
        <taxon>Eucarida</taxon>
        <taxon>Euphausiacea</taxon>
        <taxon>Euphausiidae</taxon>
        <taxon>Meganyctiphanes</taxon>
    </lineage>
</organism>
<keyword evidence="4" id="KW-1185">Reference proteome</keyword>
<protein>
    <submittedName>
        <fullName evidence="3">Uncharacterized protein</fullName>
    </submittedName>
</protein>
<feature type="transmembrane region" description="Helical" evidence="2">
    <location>
        <begin position="37"/>
        <end position="64"/>
    </location>
</feature>
<evidence type="ECO:0000313" key="4">
    <source>
        <dbReference type="Proteomes" id="UP001497623"/>
    </source>
</evidence>
<evidence type="ECO:0000313" key="3">
    <source>
        <dbReference type="EMBL" id="CAL4125106.1"/>
    </source>
</evidence>
<feature type="transmembrane region" description="Helical" evidence="2">
    <location>
        <begin position="70"/>
        <end position="89"/>
    </location>
</feature>
<accession>A0AAV2RGL9</accession>
<keyword evidence="2" id="KW-1133">Transmembrane helix</keyword>